<evidence type="ECO:0000313" key="2">
    <source>
        <dbReference type="Proteomes" id="UP000550729"/>
    </source>
</evidence>
<organism evidence="1 2">
    <name type="scientific">Gordonia asplenii</name>
    <dbReference type="NCBI Taxonomy" id="2725283"/>
    <lineage>
        <taxon>Bacteria</taxon>
        <taxon>Bacillati</taxon>
        <taxon>Actinomycetota</taxon>
        <taxon>Actinomycetes</taxon>
        <taxon>Mycobacteriales</taxon>
        <taxon>Gordoniaceae</taxon>
        <taxon>Gordonia</taxon>
    </lineage>
</organism>
<dbReference type="EMBL" id="JABBNB010000006">
    <property type="protein sequence ID" value="NMO01003.1"/>
    <property type="molecule type" value="Genomic_DNA"/>
</dbReference>
<dbReference type="AlphaFoldDB" id="A0A848KX24"/>
<sequence>MTEQHFCSARCRWRARLHGTAARSSRCCGDRIAPWRQGAASHCPRKAEPLSTVEQLFAGLG</sequence>
<protein>
    <submittedName>
        <fullName evidence="1">Uncharacterized protein</fullName>
    </submittedName>
</protein>
<evidence type="ECO:0000313" key="1">
    <source>
        <dbReference type="EMBL" id="NMO01003.1"/>
    </source>
</evidence>
<dbReference type="RefSeq" id="WP_170193515.1">
    <property type="nucleotide sequence ID" value="NZ_JABBNB010000006.1"/>
</dbReference>
<proteinExistence type="predicted"/>
<accession>A0A848KX24</accession>
<keyword evidence="2" id="KW-1185">Reference proteome</keyword>
<comment type="caution">
    <text evidence="1">The sequence shown here is derived from an EMBL/GenBank/DDBJ whole genome shotgun (WGS) entry which is preliminary data.</text>
</comment>
<name>A0A848KX24_9ACTN</name>
<dbReference type="Proteomes" id="UP000550729">
    <property type="component" value="Unassembled WGS sequence"/>
</dbReference>
<gene>
    <name evidence="1" type="ORF">HH308_07215</name>
</gene>
<reference evidence="1 2" key="1">
    <citation type="submission" date="2020-04" db="EMBL/GenBank/DDBJ databases">
        <title>Gordonia sp. nov. TBRC 11910.</title>
        <authorList>
            <person name="Suriyachadkun C."/>
        </authorList>
    </citation>
    <scope>NUCLEOTIDE SEQUENCE [LARGE SCALE GENOMIC DNA]</scope>
    <source>
        <strain evidence="1 2">TBRC 11910</strain>
    </source>
</reference>